<accession>A0AAP2GIU0</accession>
<dbReference type="PROSITE" id="PS51257">
    <property type="entry name" value="PROKAR_LIPOPROTEIN"/>
    <property type="match status" value="1"/>
</dbReference>
<gene>
    <name evidence="3" type="ORF">KK083_12110</name>
</gene>
<dbReference type="AlphaFoldDB" id="A0AAP2GIU0"/>
<keyword evidence="2" id="KW-0732">Signal</keyword>
<sequence length="139" mass="16520">MMRIFKRFVLLLIFTVLAYGCHAQQETSLKTLVLYDPLFWRHELRLDSHQSRKITDINREYYARLMAAVSEMPGDRTALQLTVARCLLNRSQSIWETFNAKQRRKWRKIWRDRFRTSDPMASNHQSKAARQSVGSIMTL</sequence>
<feature type="compositionally biased region" description="Polar residues" evidence="1">
    <location>
        <begin position="119"/>
        <end position="139"/>
    </location>
</feature>
<reference evidence="3 4" key="1">
    <citation type="submission" date="2021-05" db="EMBL/GenBank/DDBJ databases">
        <title>A Polyphasic approach of four new species of the genus Ohtaekwangia: Ohtaekwangia histidinii sp. nov., Ohtaekwangia cretensis sp. nov., Ohtaekwangia indiensis sp. nov., Ohtaekwangia reichenbachii sp. nov. from diverse environment.</title>
        <authorList>
            <person name="Octaviana S."/>
        </authorList>
    </citation>
    <scope>NUCLEOTIDE SEQUENCE [LARGE SCALE GENOMIC DNA]</scope>
    <source>
        <strain evidence="3 4">PWU4</strain>
    </source>
</reference>
<feature type="chain" id="PRO_5042905032" evidence="2">
    <location>
        <begin position="19"/>
        <end position="139"/>
    </location>
</feature>
<dbReference type="EMBL" id="JAHESF010000010">
    <property type="protein sequence ID" value="MBT1697626.1"/>
    <property type="molecule type" value="Genomic_DNA"/>
</dbReference>
<evidence type="ECO:0000313" key="4">
    <source>
        <dbReference type="Proteomes" id="UP001319200"/>
    </source>
</evidence>
<evidence type="ECO:0000256" key="1">
    <source>
        <dbReference type="SAM" id="MobiDB-lite"/>
    </source>
</evidence>
<organism evidence="3 4">
    <name type="scientific">Chryseosolibacter histidini</name>
    <dbReference type="NCBI Taxonomy" id="2782349"/>
    <lineage>
        <taxon>Bacteria</taxon>
        <taxon>Pseudomonadati</taxon>
        <taxon>Bacteroidota</taxon>
        <taxon>Cytophagia</taxon>
        <taxon>Cytophagales</taxon>
        <taxon>Chryseotaleaceae</taxon>
        <taxon>Chryseosolibacter</taxon>
    </lineage>
</organism>
<name>A0AAP2GIU0_9BACT</name>
<feature type="region of interest" description="Disordered" evidence="1">
    <location>
        <begin position="118"/>
        <end position="139"/>
    </location>
</feature>
<feature type="signal peptide" evidence="2">
    <location>
        <begin position="1"/>
        <end position="18"/>
    </location>
</feature>
<proteinExistence type="predicted"/>
<dbReference type="Proteomes" id="UP001319200">
    <property type="component" value="Unassembled WGS sequence"/>
</dbReference>
<evidence type="ECO:0000313" key="3">
    <source>
        <dbReference type="EMBL" id="MBT1697626.1"/>
    </source>
</evidence>
<dbReference type="RefSeq" id="WP_254163497.1">
    <property type="nucleotide sequence ID" value="NZ_JAHESF010000010.1"/>
</dbReference>
<protein>
    <submittedName>
        <fullName evidence="3">Uncharacterized protein</fullName>
    </submittedName>
</protein>
<keyword evidence="4" id="KW-1185">Reference proteome</keyword>
<comment type="caution">
    <text evidence="3">The sequence shown here is derived from an EMBL/GenBank/DDBJ whole genome shotgun (WGS) entry which is preliminary data.</text>
</comment>
<evidence type="ECO:0000256" key="2">
    <source>
        <dbReference type="SAM" id="SignalP"/>
    </source>
</evidence>